<dbReference type="Pfam" id="PF20402">
    <property type="entry name" value="DUF6692"/>
    <property type="match status" value="1"/>
</dbReference>
<keyword evidence="1" id="KW-0732">Signal</keyword>
<keyword evidence="4" id="KW-1185">Reference proteome</keyword>
<accession>A0ABS4DJQ6</accession>
<organism evidence="3 4">
    <name type="scientific">Frateuria flava</name>
    <dbReference type="NCBI Taxonomy" id="2821489"/>
    <lineage>
        <taxon>Bacteria</taxon>
        <taxon>Pseudomonadati</taxon>
        <taxon>Pseudomonadota</taxon>
        <taxon>Gammaproteobacteria</taxon>
        <taxon>Lysobacterales</taxon>
        <taxon>Rhodanobacteraceae</taxon>
        <taxon>Frateuria</taxon>
    </lineage>
</organism>
<feature type="domain" description="DUF6692" evidence="2">
    <location>
        <begin position="12"/>
        <end position="167"/>
    </location>
</feature>
<reference evidence="3 4" key="1">
    <citation type="submission" date="2021-04" db="EMBL/GenBank/DDBJ databases">
        <authorList>
            <person name="Huq M.A."/>
        </authorList>
    </citation>
    <scope>NUCLEOTIDE SEQUENCE [LARGE SCALE GENOMIC DNA]</scope>
    <source>
        <strain evidence="3 4">MAH-13</strain>
    </source>
</reference>
<proteinExistence type="predicted"/>
<comment type="caution">
    <text evidence="3">The sequence shown here is derived from an EMBL/GenBank/DDBJ whole genome shotgun (WGS) entry which is preliminary data.</text>
</comment>
<gene>
    <name evidence="3" type="ORF">J7I44_03220</name>
</gene>
<evidence type="ECO:0000256" key="1">
    <source>
        <dbReference type="SAM" id="SignalP"/>
    </source>
</evidence>
<dbReference type="Proteomes" id="UP000823790">
    <property type="component" value="Unassembled WGS sequence"/>
</dbReference>
<dbReference type="InterPro" id="IPR046514">
    <property type="entry name" value="DUF6692"/>
</dbReference>
<feature type="chain" id="PRO_5046385693" description="DUF6692 domain-containing protein" evidence="1">
    <location>
        <begin position="23"/>
        <end position="167"/>
    </location>
</feature>
<evidence type="ECO:0000259" key="2">
    <source>
        <dbReference type="Pfam" id="PF20402"/>
    </source>
</evidence>
<evidence type="ECO:0000313" key="4">
    <source>
        <dbReference type="Proteomes" id="UP000823790"/>
    </source>
</evidence>
<name>A0ABS4DJQ6_9GAMM</name>
<dbReference type="EMBL" id="JAGJRS010000007">
    <property type="protein sequence ID" value="MBP1473292.1"/>
    <property type="molecule type" value="Genomic_DNA"/>
</dbReference>
<feature type="signal peptide" evidence="1">
    <location>
        <begin position="1"/>
        <end position="22"/>
    </location>
</feature>
<protein>
    <recommendedName>
        <fullName evidence="2">DUF6692 domain-containing protein</fullName>
    </recommendedName>
</protein>
<evidence type="ECO:0000313" key="3">
    <source>
        <dbReference type="EMBL" id="MBP1473292.1"/>
    </source>
</evidence>
<dbReference type="RefSeq" id="WP_209615650.1">
    <property type="nucleotide sequence ID" value="NZ_JAGJRS010000007.1"/>
</dbReference>
<sequence>MTCLRMLTRVAACLALAGCHHGNPSVGNDTEAALDPPRPAAPLRPAAEALAGVAMDDVQPQTMSQADLDRLGGTRDRCVFRLTPAAWPSFVYGGAQANGVLKLNETLIPLPRTGNDTFAQSGLQVVLRPLDEGNASHGQHEADLIIRLPHVPQELGFKGFAECRRGG</sequence>